<dbReference type="Proteomes" id="UP000243015">
    <property type="component" value="Unassembled WGS sequence"/>
</dbReference>
<dbReference type="SUPFAM" id="SSF51735">
    <property type="entry name" value="NAD(P)-binding Rossmann-fold domains"/>
    <property type="match status" value="1"/>
</dbReference>
<dbReference type="Gene3D" id="3.40.50.720">
    <property type="entry name" value="NAD(P)-binding Rossmann-like Domain"/>
    <property type="match status" value="2"/>
</dbReference>
<evidence type="ECO:0000259" key="6">
    <source>
        <dbReference type="Pfam" id="PF00389"/>
    </source>
</evidence>
<dbReference type="PROSITE" id="PS00670">
    <property type="entry name" value="D_2_HYDROXYACID_DH_2"/>
    <property type="match status" value="1"/>
</dbReference>
<dbReference type="InterPro" id="IPR006768">
    <property type="entry name" value="Cwf19-like_C_dom-1"/>
</dbReference>
<evidence type="ECO:0000259" key="8">
    <source>
        <dbReference type="Pfam" id="PF04676"/>
    </source>
</evidence>
<evidence type="ECO:0000313" key="11">
    <source>
        <dbReference type="Proteomes" id="UP000243015"/>
    </source>
</evidence>
<accession>A0A178F7Y8</accession>
<dbReference type="CDD" id="cd12168">
    <property type="entry name" value="Mand_dh_like"/>
    <property type="match status" value="1"/>
</dbReference>
<evidence type="ECO:0000256" key="2">
    <source>
        <dbReference type="ARBA" id="ARBA00006795"/>
    </source>
</evidence>
<dbReference type="GO" id="GO:0016616">
    <property type="term" value="F:oxidoreductase activity, acting on the CH-OH group of donors, NAD or NADP as acceptor"/>
    <property type="evidence" value="ECO:0007669"/>
    <property type="project" value="InterPro"/>
</dbReference>
<feature type="compositionally biased region" description="Basic and acidic residues" evidence="5">
    <location>
        <begin position="135"/>
        <end position="160"/>
    </location>
</feature>
<evidence type="ECO:0000256" key="1">
    <source>
        <dbReference type="ARBA" id="ARBA00005854"/>
    </source>
</evidence>
<dbReference type="VEuPathDB" id="FungiDB:TERG_07293"/>
<dbReference type="InterPro" id="IPR036265">
    <property type="entry name" value="HIT-like_sf"/>
</dbReference>
<feature type="region of interest" description="Disordered" evidence="5">
    <location>
        <begin position="1"/>
        <end position="164"/>
    </location>
</feature>
<dbReference type="AlphaFoldDB" id="A0A178F7Y8"/>
<feature type="domain" description="D-isomer specific 2-hydroxyacid dehydrogenase NAD-binding" evidence="7">
    <location>
        <begin position="846"/>
        <end position="1021"/>
    </location>
</feature>
<dbReference type="PANTHER" id="PTHR12072:SF5">
    <property type="entry name" value="CWF19-LIKE PROTEIN 2"/>
    <property type="match status" value="1"/>
</dbReference>
<protein>
    <submittedName>
        <fullName evidence="10">Cell cycle control protein</fullName>
    </submittedName>
</protein>
<evidence type="ECO:0000256" key="5">
    <source>
        <dbReference type="SAM" id="MobiDB-lite"/>
    </source>
</evidence>
<dbReference type="Pfam" id="PF00389">
    <property type="entry name" value="2-Hacid_dh"/>
    <property type="match status" value="1"/>
</dbReference>
<dbReference type="VEuPathDB" id="FungiDB:TERG_07294"/>
<dbReference type="InterPro" id="IPR006139">
    <property type="entry name" value="D-isomer_2_OHA_DH_cat_dom"/>
</dbReference>
<dbReference type="GO" id="GO:0051287">
    <property type="term" value="F:NAD binding"/>
    <property type="evidence" value="ECO:0007669"/>
    <property type="project" value="InterPro"/>
</dbReference>
<dbReference type="Pfam" id="PF02826">
    <property type="entry name" value="2-Hacid_dh_C"/>
    <property type="match status" value="1"/>
</dbReference>
<sequence>MTLEDFERELAENNRKEKEREEREHERSRRRHRHRSDRDRDCDEDFKHRSHRHHHRHRSPHDRHGRREEDEDDDERRRHKRSRHSTSNGEEREHRHKRRHQDRDRDRYRSRSADRDNTKEEQQGPVVEPETGAKLQRDSWMEGPSARDIDYIHRPKEKPQETPAARMLQVDFGQKLHEKELNRHLLDVAEDADTTRKSDPVDVDYTFGDEGSQWRMTKLKAVYRQANESGKTVEEVALERYGDLRFFDNAREEEIELDRRERYGKDYLGKEKPSGELFRARKLDMEPTRRNDSAIPASELEPSAQGETVKTEPAPRETTVLDASALNKLKAQMMKAKLRGASDAAQLEARYNAAVSVAANRKEADIVVLGVMDNRMLAGGNRAEVRPAETKRGRGRGQVEENEDMTIEDMVREERRNRGGAGEGQRFAERIAKDAKFDNDLDYMDENASKLAKRVHKSEINLKNASISEFQKMNRILDNCPLCHHEDTGKPPLAPVVSLATRVYLTLPTEPELNEGSTCIVPIQHRTNLLECDDDEWEEIRNFMKCLTRLYHDQGRDVIFYENAARPGQKRHAAMEAVPLPYSLGETAPAFFREAILSADEEWTQHKKIIDTLAKARQGGGKLAFRNTLAKEMPYFHVWFELDGGLGHVVEDPKRWPKGDLFAREIIGGMLDLGPEVIKRQGRWRSGTDRRVDGFKKRWKKPVLLAKSLRPRSSIVPVAGRSLAQGFYTAIRQRNGELTMTSAERPKILLLGEIDQPVFRPCIYECRDGKLDGVRVAYRTFGSVSITGLIDQELVEALPKSMEFLAHCGSGYDQVDVAACSARSPPLRVSNVPTAVDDSTADVSMFLIIGALRNFNAGMQNLRAGKWKGSPEPIALGHDPQGKVLGILGMGGIGRNLKKKAEAFGMSVIYHNRNQLSEDLAGGAIYVSFDELLAQSDVLSLNLPLNRNTRHIISYAEFNKMKKGIIIVNTARGPVLDEEALVMALESGRVTSAGLDVFEDEPQIHPRLLRNPNVILVPHMGTWSVETQTGMEEWAISNVRQAIETGKLRSPVPEQARL</sequence>
<evidence type="ECO:0000313" key="10">
    <source>
        <dbReference type="EMBL" id="OAL68056.1"/>
    </source>
</evidence>
<dbReference type="SUPFAM" id="SSF54197">
    <property type="entry name" value="HIT-like"/>
    <property type="match status" value="1"/>
</dbReference>
<feature type="domain" description="Cwf19-like C-terminal" evidence="9">
    <location>
        <begin position="470"/>
        <end position="593"/>
    </location>
</feature>
<dbReference type="Pfam" id="PF04676">
    <property type="entry name" value="CwfJ_C_2"/>
    <property type="match status" value="1"/>
</dbReference>
<dbReference type="InterPro" id="IPR040194">
    <property type="entry name" value="Cwf19-like"/>
</dbReference>
<dbReference type="EMBL" id="LHPM01000008">
    <property type="protein sequence ID" value="OAL68056.1"/>
    <property type="molecule type" value="Genomic_DNA"/>
</dbReference>
<comment type="similarity">
    <text evidence="2">Belongs to the CWF19 family.</text>
</comment>
<dbReference type="InterPro" id="IPR006767">
    <property type="entry name" value="Cwf19-like_C_dom-2"/>
</dbReference>
<dbReference type="Pfam" id="PF04677">
    <property type="entry name" value="CwfJ_C_1"/>
    <property type="match status" value="1"/>
</dbReference>
<organism evidence="10 11">
    <name type="scientific">Trichophyton rubrum</name>
    <name type="common">Athlete's foot fungus</name>
    <name type="synonym">Epidermophyton rubrum</name>
    <dbReference type="NCBI Taxonomy" id="5551"/>
    <lineage>
        <taxon>Eukaryota</taxon>
        <taxon>Fungi</taxon>
        <taxon>Dikarya</taxon>
        <taxon>Ascomycota</taxon>
        <taxon>Pezizomycotina</taxon>
        <taxon>Eurotiomycetes</taxon>
        <taxon>Eurotiomycetidae</taxon>
        <taxon>Onygenales</taxon>
        <taxon>Arthrodermataceae</taxon>
        <taxon>Trichophyton</taxon>
    </lineage>
</organism>
<dbReference type="InterPro" id="IPR029752">
    <property type="entry name" value="D-isomer_DH_CS1"/>
</dbReference>
<dbReference type="PROSITE" id="PS00065">
    <property type="entry name" value="D_2_HYDROXYACID_DH_1"/>
    <property type="match status" value="1"/>
</dbReference>
<evidence type="ECO:0000259" key="7">
    <source>
        <dbReference type="Pfam" id="PF02826"/>
    </source>
</evidence>
<dbReference type="GO" id="GO:0000398">
    <property type="term" value="P:mRNA splicing, via spliceosome"/>
    <property type="evidence" value="ECO:0007669"/>
    <property type="project" value="TreeGrafter"/>
</dbReference>
<dbReference type="InterPro" id="IPR006140">
    <property type="entry name" value="D-isomer_DH_NAD-bd"/>
</dbReference>
<name>A0A178F7Y8_TRIRU</name>
<feature type="compositionally biased region" description="Basic and acidic residues" evidence="5">
    <location>
        <begin position="8"/>
        <end position="27"/>
    </location>
</feature>
<dbReference type="SUPFAM" id="SSF52283">
    <property type="entry name" value="Formate/glycerate dehydrogenase catalytic domain-like"/>
    <property type="match status" value="1"/>
</dbReference>
<keyword evidence="3" id="KW-0560">Oxidoreductase</keyword>
<feature type="compositionally biased region" description="Basic residues" evidence="5">
    <location>
        <begin position="48"/>
        <end position="64"/>
    </location>
</feature>
<feature type="domain" description="D-isomer specific 2-hydroxyacid dehydrogenase catalytic" evidence="6">
    <location>
        <begin position="789"/>
        <end position="1052"/>
    </location>
</feature>
<proteinExistence type="inferred from homology"/>
<dbReference type="InterPro" id="IPR029753">
    <property type="entry name" value="D-isomer_DH_CS"/>
</dbReference>
<feature type="compositionally biased region" description="Basic and acidic residues" evidence="5">
    <location>
        <begin position="283"/>
        <end position="292"/>
    </location>
</feature>
<feature type="domain" description="Cwf19-like protein C-terminal" evidence="8">
    <location>
        <begin position="602"/>
        <end position="701"/>
    </location>
</feature>
<reference evidence="10 11" key="1">
    <citation type="submission" date="2016-05" db="EMBL/GenBank/DDBJ databases">
        <title>Genome sequencing of Trichophyton rubrum CMCC(F)T1i isolated from hair.</title>
        <authorList>
            <person name="Zhan P."/>
            <person name="Tao Y."/>
            <person name="Liu W."/>
        </authorList>
    </citation>
    <scope>NUCLEOTIDE SEQUENCE [LARGE SCALE GENOMIC DNA]</scope>
    <source>
        <strain evidence="11">CMCC(F)T1i</strain>
    </source>
</reference>
<feature type="compositionally biased region" description="Basic and acidic residues" evidence="5">
    <location>
        <begin position="101"/>
        <end position="122"/>
    </location>
</feature>
<gene>
    <name evidence="10" type="ORF">A7C99_0452</name>
</gene>
<dbReference type="FunFam" id="3.40.50.720:FF:000282">
    <property type="entry name" value="Glyoxylate reductase protein"/>
    <property type="match status" value="1"/>
</dbReference>
<dbReference type="GO" id="GO:0071014">
    <property type="term" value="C:post-mRNA release spliceosomal complex"/>
    <property type="evidence" value="ECO:0007669"/>
    <property type="project" value="TreeGrafter"/>
</dbReference>
<comment type="similarity">
    <text evidence="1">Belongs to the D-isomer specific 2-hydroxyacid dehydrogenase family.</text>
</comment>
<evidence type="ECO:0000256" key="3">
    <source>
        <dbReference type="ARBA" id="ARBA00023002"/>
    </source>
</evidence>
<feature type="compositionally biased region" description="Basic and acidic residues" evidence="5">
    <location>
        <begin position="36"/>
        <end position="47"/>
    </location>
</feature>
<evidence type="ECO:0000256" key="4">
    <source>
        <dbReference type="ARBA" id="ARBA00023027"/>
    </source>
</evidence>
<dbReference type="PANTHER" id="PTHR12072">
    <property type="entry name" value="CWF19, CELL CYCLE CONTROL PROTEIN"/>
    <property type="match status" value="1"/>
</dbReference>
<keyword evidence="4" id="KW-0520">NAD</keyword>
<evidence type="ECO:0000259" key="9">
    <source>
        <dbReference type="Pfam" id="PF04677"/>
    </source>
</evidence>
<comment type="caution">
    <text evidence="10">The sequence shown here is derived from an EMBL/GenBank/DDBJ whole genome shotgun (WGS) entry which is preliminary data.</text>
</comment>
<dbReference type="InterPro" id="IPR036291">
    <property type="entry name" value="NAD(P)-bd_dom_sf"/>
</dbReference>
<dbReference type="PROSITE" id="PS00671">
    <property type="entry name" value="D_2_HYDROXYACID_DH_3"/>
    <property type="match status" value="1"/>
</dbReference>
<feature type="region of interest" description="Disordered" evidence="5">
    <location>
        <begin position="283"/>
        <end position="317"/>
    </location>
</feature>